<accession>A0A5C5Z4Q9</accession>
<sequence length="419" mass="46151">MGEAYGFSRENSLMVRLFFLFGFVVATFSTSFAQEAVTKTPAESSRTLSVETVQEQLEGDFDTTDIAAATSWADSLGLADWLGPLAPVALSPFFGVTCLSGLALWGPESITNNALLGSSGPLKSHTLFFVFLALTVLTSVPRLTKVSKPFAQATDRLETYAVIVILLAIKIIASIETPSVEQAPVAMIQLGVFSFTADTLLAIAMIINVLVINSVKFFFEFMVWLTPIPAIDAIFEVCNKTLCAALMTVYAFSPTIATILNLTILCVAAVVLRWISRHVRYYRTMVLDPIISRLWSKYGDPTKPEMIIFCKEALGPFAAKSRLRLERAPSGEGWQLCEANWWMPSTRHEIAQSSTPKMRRGWIMHTMEVVDPSGKKTEFACSRRYDSRLESLASRIGVLVDAEPAPQGENTNDARVEFG</sequence>
<proteinExistence type="predicted"/>
<feature type="transmembrane region" description="Helical" evidence="1">
    <location>
        <begin position="126"/>
        <end position="145"/>
    </location>
</feature>
<dbReference type="EMBL" id="SJPJ01000001">
    <property type="protein sequence ID" value="TWT82180.1"/>
    <property type="molecule type" value="Genomic_DNA"/>
</dbReference>
<dbReference type="AlphaFoldDB" id="A0A5C5Z4Q9"/>
<comment type="caution">
    <text evidence="2">The sequence shown here is derived from an EMBL/GenBank/DDBJ whole genome shotgun (WGS) entry which is preliminary data.</text>
</comment>
<feature type="transmembrane region" description="Helical" evidence="1">
    <location>
        <begin position="187"/>
        <end position="210"/>
    </location>
</feature>
<keyword evidence="1" id="KW-0812">Transmembrane</keyword>
<keyword evidence="3" id="KW-1185">Reference proteome</keyword>
<keyword evidence="1" id="KW-0472">Membrane</keyword>
<organism evidence="2 3">
    <name type="scientific">Novipirellula herctigrandis</name>
    <dbReference type="NCBI Taxonomy" id="2527986"/>
    <lineage>
        <taxon>Bacteria</taxon>
        <taxon>Pseudomonadati</taxon>
        <taxon>Planctomycetota</taxon>
        <taxon>Planctomycetia</taxon>
        <taxon>Pirellulales</taxon>
        <taxon>Pirellulaceae</taxon>
        <taxon>Novipirellula</taxon>
    </lineage>
</organism>
<reference evidence="2 3" key="1">
    <citation type="submission" date="2019-02" db="EMBL/GenBank/DDBJ databases">
        <title>Deep-cultivation of Planctomycetes and their phenomic and genomic characterization uncovers novel biology.</title>
        <authorList>
            <person name="Wiegand S."/>
            <person name="Jogler M."/>
            <person name="Boedeker C."/>
            <person name="Pinto D."/>
            <person name="Vollmers J."/>
            <person name="Rivas-Marin E."/>
            <person name="Kohn T."/>
            <person name="Peeters S.H."/>
            <person name="Heuer A."/>
            <person name="Rast P."/>
            <person name="Oberbeckmann S."/>
            <person name="Bunk B."/>
            <person name="Jeske O."/>
            <person name="Meyerdierks A."/>
            <person name="Storesund J.E."/>
            <person name="Kallscheuer N."/>
            <person name="Luecker S."/>
            <person name="Lage O.M."/>
            <person name="Pohl T."/>
            <person name="Merkel B.J."/>
            <person name="Hornburger P."/>
            <person name="Mueller R.-W."/>
            <person name="Bruemmer F."/>
            <person name="Labrenz M."/>
            <person name="Spormann A.M."/>
            <person name="Op Den Camp H."/>
            <person name="Overmann J."/>
            <person name="Amann R."/>
            <person name="Jetten M.S.M."/>
            <person name="Mascher T."/>
            <person name="Medema M.H."/>
            <person name="Devos D.P."/>
            <person name="Kaster A.-K."/>
            <person name="Ovreas L."/>
            <person name="Rohde M."/>
            <person name="Galperin M.Y."/>
            <person name="Jogler C."/>
        </authorList>
    </citation>
    <scope>NUCLEOTIDE SEQUENCE [LARGE SCALE GENOMIC DNA]</scope>
    <source>
        <strain evidence="2 3">CA13</strain>
    </source>
</reference>
<name>A0A5C5Z4Q9_9BACT</name>
<feature type="transmembrane region" description="Helical" evidence="1">
    <location>
        <begin position="255"/>
        <end position="275"/>
    </location>
</feature>
<evidence type="ECO:0000313" key="3">
    <source>
        <dbReference type="Proteomes" id="UP000315010"/>
    </source>
</evidence>
<evidence type="ECO:0000256" key="1">
    <source>
        <dbReference type="SAM" id="Phobius"/>
    </source>
</evidence>
<gene>
    <name evidence="2" type="ORF">CA13_36410</name>
</gene>
<feature type="transmembrane region" description="Helical" evidence="1">
    <location>
        <begin position="157"/>
        <end position="175"/>
    </location>
</feature>
<dbReference type="Proteomes" id="UP000315010">
    <property type="component" value="Unassembled WGS sequence"/>
</dbReference>
<keyword evidence="1" id="KW-1133">Transmembrane helix</keyword>
<evidence type="ECO:0000313" key="2">
    <source>
        <dbReference type="EMBL" id="TWT82180.1"/>
    </source>
</evidence>
<protein>
    <submittedName>
        <fullName evidence="2">Uncharacterized protein</fullName>
    </submittedName>
</protein>